<dbReference type="GO" id="GO:0071028">
    <property type="term" value="P:nuclear mRNA surveillance"/>
    <property type="evidence" value="ECO:0007669"/>
    <property type="project" value="TreeGrafter"/>
</dbReference>
<dbReference type="InterPro" id="IPR027408">
    <property type="entry name" value="PNPase/RNase_PH_dom_sf"/>
</dbReference>
<comment type="subcellular location">
    <subcellularLocation>
        <location evidence="1">Cytoplasm</location>
    </subcellularLocation>
    <subcellularLocation>
        <location evidence="2">Nucleus</location>
        <location evidence="2">Nucleolus</location>
    </subcellularLocation>
</comment>
<dbReference type="EMBL" id="JAKCXM010000013">
    <property type="protein sequence ID" value="KAJ0408227.1"/>
    <property type="molecule type" value="Genomic_DNA"/>
</dbReference>
<dbReference type="Proteomes" id="UP001209570">
    <property type="component" value="Unassembled WGS sequence"/>
</dbReference>
<dbReference type="PANTHER" id="PTHR11097:SF9">
    <property type="entry name" value="EXOSOME COMPLEX COMPONENT RRP43"/>
    <property type="match status" value="1"/>
</dbReference>
<reference evidence="13" key="1">
    <citation type="submission" date="2021-12" db="EMBL/GenBank/DDBJ databases">
        <title>Prjna785345.</title>
        <authorList>
            <person name="Rujirawat T."/>
            <person name="Krajaejun T."/>
        </authorList>
    </citation>
    <scope>NUCLEOTIDE SEQUENCE</scope>
    <source>
        <strain evidence="13">Pi057C3</strain>
    </source>
</reference>
<dbReference type="InterPro" id="IPR015847">
    <property type="entry name" value="ExoRNase_PH_dom2"/>
</dbReference>
<evidence type="ECO:0000256" key="4">
    <source>
        <dbReference type="ARBA" id="ARBA00009431"/>
    </source>
</evidence>
<evidence type="ECO:0000256" key="10">
    <source>
        <dbReference type="ARBA" id="ARBA00030617"/>
    </source>
</evidence>
<keyword evidence="9" id="KW-0539">Nucleus</keyword>
<evidence type="ECO:0000256" key="1">
    <source>
        <dbReference type="ARBA" id="ARBA00004496"/>
    </source>
</evidence>
<dbReference type="SUPFAM" id="SSF53474">
    <property type="entry name" value="alpha/beta-Hydrolases"/>
    <property type="match status" value="1"/>
</dbReference>
<dbReference type="InterPro" id="IPR033196">
    <property type="entry name" value="Rrp43"/>
</dbReference>
<dbReference type="GO" id="GO:0005730">
    <property type="term" value="C:nucleolus"/>
    <property type="evidence" value="ECO:0007669"/>
    <property type="project" value="UniProtKB-SubCell"/>
</dbReference>
<dbReference type="Gene3D" id="3.40.50.1820">
    <property type="entry name" value="alpha/beta hydrolase"/>
    <property type="match status" value="1"/>
</dbReference>
<dbReference type="GO" id="GO:0006508">
    <property type="term" value="P:proteolysis"/>
    <property type="evidence" value="ECO:0007669"/>
    <property type="project" value="InterPro"/>
</dbReference>
<dbReference type="InterPro" id="IPR020568">
    <property type="entry name" value="Ribosomal_Su5_D2-typ_SF"/>
</dbReference>
<feature type="domain" description="Exoribonuclease phosphorolytic" evidence="11">
    <location>
        <begin position="44"/>
        <end position="178"/>
    </location>
</feature>
<name>A0AAD5M879_PYTIN</name>
<evidence type="ECO:0000256" key="5">
    <source>
        <dbReference type="ARBA" id="ARBA00022490"/>
    </source>
</evidence>
<evidence type="ECO:0000259" key="12">
    <source>
        <dbReference type="Pfam" id="PF03725"/>
    </source>
</evidence>
<evidence type="ECO:0000313" key="14">
    <source>
        <dbReference type="Proteomes" id="UP001209570"/>
    </source>
</evidence>
<dbReference type="GO" id="GO:0034476">
    <property type="term" value="P:U5 snRNA 3'-end processing"/>
    <property type="evidence" value="ECO:0007669"/>
    <property type="project" value="TreeGrafter"/>
</dbReference>
<feature type="domain" description="Exoribonuclease phosphorolytic" evidence="12">
    <location>
        <begin position="208"/>
        <end position="269"/>
    </location>
</feature>
<dbReference type="GO" id="GO:0000177">
    <property type="term" value="C:cytoplasmic exosome (RNase complex)"/>
    <property type="evidence" value="ECO:0007669"/>
    <property type="project" value="TreeGrafter"/>
</dbReference>
<gene>
    <name evidence="13" type="ORF">P43SY_004385</name>
</gene>
<dbReference type="PANTHER" id="PTHR11097">
    <property type="entry name" value="EXOSOME COMPLEX EXONUCLEASE RIBOSOMAL RNA PROCESSING PROTEIN"/>
    <property type="match status" value="1"/>
</dbReference>
<dbReference type="Pfam" id="PF00450">
    <property type="entry name" value="Peptidase_S10"/>
    <property type="match status" value="1"/>
</dbReference>
<dbReference type="InterPro" id="IPR001247">
    <property type="entry name" value="ExoRNase_PH_dom1"/>
</dbReference>
<proteinExistence type="inferred from homology"/>
<dbReference type="GO" id="GO:0034473">
    <property type="term" value="P:U1 snRNA 3'-end processing"/>
    <property type="evidence" value="ECO:0007669"/>
    <property type="project" value="TreeGrafter"/>
</dbReference>
<dbReference type="SUPFAM" id="SSF55666">
    <property type="entry name" value="Ribonuclease PH domain 2-like"/>
    <property type="match status" value="1"/>
</dbReference>
<dbReference type="InterPro" id="IPR036345">
    <property type="entry name" value="ExoRNase_PH_dom2_sf"/>
</dbReference>
<comment type="caution">
    <text evidence="13">The sequence shown here is derived from an EMBL/GenBank/DDBJ whole genome shotgun (WGS) entry which is preliminary data.</text>
</comment>
<dbReference type="CDD" id="cd11369">
    <property type="entry name" value="RNase_PH_RRP43"/>
    <property type="match status" value="1"/>
</dbReference>
<dbReference type="Pfam" id="PF01138">
    <property type="entry name" value="RNase_PH"/>
    <property type="match status" value="1"/>
</dbReference>
<dbReference type="Gene3D" id="3.30.230.70">
    <property type="entry name" value="GHMP Kinase, N-terminal domain"/>
    <property type="match status" value="1"/>
</dbReference>
<dbReference type="GO" id="GO:0035925">
    <property type="term" value="F:mRNA 3'-UTR AU-rich region binding"/>
    <property type="evidence" value="ECO:0007669"/>
    <property type="project" value="TreeGrafter"/>
</dbReference>
<dbReference type="InterPro" id="IPR050590">
    <property type="entry name" value="Exosome_comp_Rrp42_subfam"/>
</dbReference>
<dbReference type="GO" id="GO:0071035">
    <property type="term" value="P:nuclear polyadenylation-dependent rRNA catabolic process"/>
    <property type="evidence" value="ECO:0007669"/>
    <property type="project" value="TreeGrafter"/>
</dbReference>
<evidence type="ECO:0000259" key="11">
    <source>
        <dbReference type="Pfam" id="PF01138"/>
    </source>
</evidence>
<evidence type="ECO:0000256" key="3">
    <source>
        <dbReference type="ARBA" id="ARBA00006678"/>
    </source>
</evidence>
<sequence>MADTMASASLSFDAAVYRKLFPREYVLKCLENDVRPDGRQLQAARSVHIQTGVIASAASSSLVKIGNTTVMTAIKLAVGTPAVATPDQGEIAIQAHLTPLCSNRFSLGRPSEEAQSIGSQLMRVITGSRVVEMSTLSIERGKSAWKLFVDVYCVDHDGNVHDAALVSVMAALKTLRLPAVVINESDHVVSLQPDGESTPLKVQHSTFSTTFADLEGRIVVDPTSEEESLASSVFTITYNTQEQLAGVHKPGGALLAPQTLHSCMQTAKTRAALLHSMVERALASTSSTVLAVVARGRSSPARWWTTLSQQRESDGARDRVRFVPGFGAPLETQYAGLVPVNDQAVGSLFYWFVETRMATPADPSAVPLIVWLNGGPGLSSMTGLLGEMGPYRIMEDGKLIPHAYSWTRLGHMLFIDQPVGTGYSAVRDDAGYVNTQDEMATQLYRGLQGFYARHPEYSTNPVYLCGEAYAGKVVPHAAYHIHTRNLVLRQQASPPPGEVAVPLTGVAIGNGLMWPVLQTRSVPDFAIALGLIDSQQYESANVNISLCEEFHRLGRHIDAFQVCQGVTEQIYKNAGNPFMYDIRKSDNTVEALTARLYKYFNDDATRRALNVPPGTPWTSIDGVSFGMSPTAPAVARHLQADEMQDVPIDVFRDLLDNYKFLFYAGNMDGSAGNNLGVGRLIDRLAWTGNADYRSAPRQPWRVKGQVAGLAKTTGNMSYVVVTNAGHLVATDQPEATLDMMQRFLAGQPFFP</sequence>
<organism evidence="13 14">
    <name type="scientific">Pythium insidiosum</name>
    <name type="common">Pythiosis disease agent</name>
    <dbReference type="NCBI Taxonomy" id="114742"/>
    <lineage>
        <taxon>Eukaryota</taxon>
        <taxon>Sar</taxon>
        <taxon>Stramenopiles</taxon>
        <taxon>Oomycota</taxon>
        <taxon>Peronosporomycetes</taxon>
        <taxon>Pythiales</taxon>
        <taxon>Pythiaceae</taxon>
        <taxon>Pythium</taxon>
    </lineage>
</organism>
<evidence type="ECO:0000313" key="13">
    <source>
        <dbReference type="EMBL" id="KAJ0408227.1"/>
    </source>
</evidence>
<dbReference type="GO" id="GO:0000467">
    <property type="term" value="P:exonucleolytic trimming to generate mature 3'-end of 5.8S rRNA from tricistronic rRNA transcript (SSU-rRNA, 5.8S rRNA, LSU-rRNA)"/>
    <property type="evidence" value="ECO:0007669"/>
    <property type="project" value="TreeGrafter"/>
</dbReference>
<dbReference type="GO" id="GO:0004185">
    <property type="term" value="F:serine-type carboxypeptidase activity"/>
    <property type="evidence" value="ECO:0007669"/>
    <property type="project" value="InterPro"/>
</dbReference>
<keyword evidence="8" id="KW-0694">RNA-binding</keyword>
<dbReference type="PRINTS" id="PR00724">
    <property type="entry name" value="CRBOXYPTASEC"/>
</dbReference>
<accession>A0AAD5M879</accession>
<keyword evidence="5" id="KW-0963">Cytoplasm</keyword>
<comment type="similarity">
    <text evidence="4">Belongs to the peptidase S10 family.</text>
</comment>
<evidence type="ECO:0000256" key="2">
    <source>
        <dbReference type="ARBA" id="ARBA00004604"/>
    </source>
</evidence>
<dbReference type="InterPro" id="IPR001563">
    <property type="entry name" value="Peptidase_S10"/>
</dbReference>
<dbReference type="InterPro" id="IPR029058">
    <property type="entry name" value="AB_hydrolase_fold"/>
</dbReference>
<dbReference type="GO" id="GO:0071038">
    <property type="term" value="P:TRAMP-dependent tRNA surveillance pathway"/>
    <property type="evidence" value="ECO:0007669"/>
    <property type="project" value="TreeGrafter"/>
</dbReference>
<evidence type="ECO:0000256" key="7">
    <source>
        <dbReference type="ARBA" id="ARBA00022835"/>
    </source>
</evidence>
<dbReference type="Pfam" id="PF03725">
    <property type="entry name" value="RNase_PH_C"/>
    <property type="match status" value="1"/>
</dbReference>
<comment type="similarity">
    <text evidence="3">Belongs to the RNase PH family.</text>
</comment>
<dbReference type="GO" id="GO:0016075">
    <property type="term" value="P:rRNA catabolic process"/>
    <property type="evidence" value="ECO:0007669"/>
    <property type="project" value="TreeGrafter"/>
</dbReference>
<dbReference type="FunFam" id="3.30.230.70:FF:000017">
    <property type="entry name" value="Exosome complex component Rrp42"/>
    <property type="match status" value="1"/>
</dbReference>
<evidence type="ECO:0000256" key="8">
    <source>
        <dbReference type="ARBA" id="ARBA00022884"/>
    </source>
</evidence>
<keyword evidence="6" id="KW-0698">rRNA processing</keyword>
<dbReference type="GO" id="GO:0000176">
    <property type="term" value="C:nuclear exosome (RNase complex)"/>
    <property type="evidence" value="ECO:0007669"/>
    <property type="project" value="TreeGrafter"/>
</dbReference>
<evidence type="ECO:0000256" key="9">
    <source>
        <dbReference type="ARBA" id="ARBA00023242"/>
    </source>
</evidence>
<protein>
    <recommendedName>
        <fullName evidence="10">Ribosomal RNA-processing protein 43</fullName>
    </recommendedName>
</protein>
<dbReference type="GO" id="GO:0034475">
    <property type="term" value="P:U4 snRNA 3'-end processing"/>
    <property type="evidence" value="ECO:0007669"/>
    <property type="project" value="TreeGrafter"/>
</dbReference>
<evidence type="ECO:0000256" key="6">
    <source>
        <dbReference type="ARBA" id="ARBA00022552"/>
    </source>
</evidence>
<dbReference type="SUPFAM" id="SSF54211">
    <property type="entry name" value="Ribosomal protein S5 domain 2-like"/>
    <property type="match status" value="1"/>
</dbReference>
<keyword evidence="7" id="KW-0271">Exosome</keyword>
<keyword evidence="14" id="KW-1185">Reference proteome</keyword>
<dbReference type="AlphaFoldDB" id="A0AAD5M879"/>